<reference evidence="2" key="2">
    <citation type="submission" date="2025-09" db="UniProtKB">
        <authorList>
            <consortium name="Ensembl"/>
        </authorList>
    </citation>
    <scope>IDENTIFICATION</scope>
</reference>
<organism evidence="2 3">
    <name type="scientific">Marmota marmota marmota</name>
    <name type="common">Alpine marmot</name>
    <dbReference type="NCBI Taxonomy" id="9994"/>
    <lineage>
        <taxon>Eukaryota</taxon>
        <taxon>Metazoa</taxon>
        <taxon>Chordata</taxon>
        <taxon>Craniata</taxon>
        <taxon>Vertebrata</taxon>
        <taxon>Euteleostomi</taxon>
        <taxon>Mammalia</taxon>
        <taxon>Eutheria</taxon>
        <taxon>Euarchontoglires</taxon>
        <taxon>Glires</taxon>
        <taxon>Rodentia</taxon>
        <taxon>Sciuromorpha</taxon>
        <taxon>Sciuridae</taxon>
        <taxon>Xerinae</taxon>
        <taxon>Marmotini</taxon>
        <taxon>Marmota</taxon>
    </lineage>
</organism>
<dbReference type="OrthoDB" id="9837318at2759"/>
<evidence type="ECO:0000313" key="3">
    <source>
        <dbReference type="Proteomes" id="UP000694407"/>
    </source>
</evidence>
<dbReference type="InterPro" id="IPR031534">
    <property type="entry name" value="SPACDR"/>
</dbReference>
<evidence type="ECO:0000313" key="2">
    <source>
        <dbReference type="Ensembl" id="ENSMMMP00000013887.1"/>
    </source>
</evidence>
<dbReference type="CTD" id="402573"/>
<dbReference type="AlphaFoldDB" id="A0A8C5ZG24"/>
<sequence length="211" mass="24653">MMAVIMRFIFWIRRVWQRMTCWVLQWRRRAKLIILEPTDSKKQEIKGVEETTELDTVKLIEPPKEAKVTTLEEHPEVAEAYVLAKTMDETVDETELELGPEPRSLLRLPQTAVQSVSTLMLSALQSGWQMCRWKSSVSSTSVTSQLRRQSPLETPEAEMLREVYLVLWAIRKQLRELACRQERCRRHHIRTHSSSQLESVQGLKQDARSPL</sequence>
<feature type="chain" id="PRO_5044151140" evidence="1">
    <location>
        <begin position="18"/>
        <end position="211"/>
    </location>
</feature>
<dbReference type="GeneID" id="107147096"/>
<keyword evidence="1" id="KW-0732">Signal</keyword>
<dbReference type="GO" id="GO:0001669">
    <property type="term" value="C:acrosomal vesicle"/>
    <property type="evidence" value="ECO:0007669"/>
    <property type="project" value="Ensembl"/>
</dbReference>
<keyword evidence="3" id="KW-1185">Reference proteome</keyword>
<dbReference type="PANTHER" id="PTHR39221:SF1">
    <property type="entry name" value="SPERM ACROSOME DEVELOPMENTAL REGULATOR"/>
    <property type="match status" value="1"/>
</dbReference>
<gene>
    <name evidence="2" type="primary">SPACDR</name>
</gene>
<proteinExistence type="predicted"/>
<reference evidence="2" key="1">
    <citation type="submission" date="2025-08" db="UniProtKB">
        <authorList>
            <consortium name="Ensembl"/>
        </authorList>
    </citation>
    <scope>IDENTIFICATION</scope>
</reference>
<dbReference type="Proteomes" id="UP000694407">
    <property type="component" value="Unplaced"/>
</dbReference>
<dbReference type="GeneTree" id="ENSGT00460000041667"/>
<protein>
    <submittedName>
        <fullName evidence="2">Sperm acrosome developmental regulator</fullName>
    </submittedName>
</protein>
<accession>A0A8C5ZG24</accession>
<dbReference type="Ensembl" id="ENSMMMT00000015845.1">
    <property type="protein sequence ID" value="ENSMMMP00000013887.1"/>
    <property type="gene ID" value="ENSMMMG00000012379.1"/>
</dbReference>
<dbReference type="KEGG" id="mmma:107147096"/>
<evidence type="ECO:0000256" key="1">
    <source>
        <dbReference type="SAM" id="SignalP"/>
    </source>
</evidence>
<dbReference type="PANTHER" id="PTHR39221">
    <property type="entry name" value="CHROMOSOME 7 OPEN READING FRAME 61"/>
    <property type="match status" value="1"/>
</dbReference>
<dbReference type="GO" id="GO:0007286">
    <property type="term" value="P:spermatid development"/>
    <property type="evidence" value="ECO:0007669"/>
    <property type="project" value="Ensembl"/>
</dbReference>
<name>A0A8C5ZG24_MARMA</name>
<dbReference type="Pfam" id="PF15775">
    <property type="entry name" value="DUF4703"/>
    <property type="match status" value="1"/>
</dbReference>
<dbReference type="RefSeq" id="XP_015346992.1">
    <property type="nucleotide sequence ID" value="XM_015491506.2"/>
</dbReference>
<feature type="signal peptide" evidence="1">
    <location>
        <begin position="1"/>
        <end position="17"/>
    </location>
</feature>